<gene>
    <name evidence="1" type="ORF">DFR68_12016</name>
</gene>
<name>A0A370GJW5_9NOCA</name>
<dbReference type="SUPFAM" id="SSF53335">
    <property type="entry name" value="S-adenosyl-L-methionine-dependent methyltransferases"/>
    <property type="match status" value="1"/>
</dbReference>
<evidence type="ECO:0000313" key="2">
    <source>
        <dbReference type="Proteomes" id="UP000255355"/>
    </source>
</evidence>
<keyword evidence="2" id="KW-1185">Reference proteome</keyword>
<accession>A0A370GJW5</accession>
<dbReference type="Gene3D" id="3.40.50.150">
    <property type="entry name" value="Vaccinia Virus protein VP39"/>
    <property type="match status" value="1"/>
</dbReference>
<dbReference type="EMBL" id="QQAZ01000020">
    <property type="protein sequence ID" value="RDI43549.1"/>
    <property type="molecule type" value="Genomic_DNA"/>
</dbReference>
<dbReference type="AlphaFoldDB" id="A0A370GJW5"/>
<keyword evidence="1" id="KW-0489">Methyltransferase</keyword>
<dbReference type="Pfam" id="PF04672">
    <property type="entry name" value="Methyltransf_19"/>
    <property type="match status" value="1"/>
</dbReference>
<organism evidence="1 2">
    <name type="scientific">Nocardia mexicana</name>
    <dbReference type="NCBI Taxonomy" id="279262"/>
    <lineage>
        <taxon>Bacteria</taxon>
        <taxon>Bacillati</taxon>
        <taxon>Actinomycetota</taxon>
        <taxon>Actinomycetes</taxon>
        <taxon>Mycobacteriales</taxon>
        <taxon>Nocardiaceae</taxon>
        <taxon>Nocardia</taxon>
    </lineage>
</organism>
<dbReference type="InterPro" id="IPR006764">
    <property type="entry name" value="SAM_dep_MeTrfase_SAV2177_type"/>
</dbReference>
<dbReference type="InterPro" id="IPR029063">
    <property type="entry name" value="SAM-dependent_MTases_sf"/>
</dbReference>
<sequence>MGANGEIRTDIPHSARIWNYWMGGKDNYDIDCTVGDDCARIYPRIGEIACEARRFAIRTVRYLAEEAGVGQFLDLGVGLPTPSNVHDVAQQIAPAARVVYVDNDPLVLTHARAMLTSRTCEGVTCVVDADFRDTADVIGQARQVLTFSAPIAVLMVQVLGHTASTEEMWETVAATMSAVPSGSYLAVYDVTDTDDRLMHMFEAYARSGAAPYRPRTQEALQDCMRGLETVAARVPTAGDGQPATPRSEAVTALPVYRSVGRKP</sequence>
<comment type="caution">
    <text evidence="1">The sequence shown here is derived from an EMBL/GenBank/DDBJ whole genome shotgun (WGS) entry which is preliminary data.</text>
</comment>
<protein>
    <submittedName>
        <fullName evidence="1">S-adenosyl methyltransferase</fullName>
    </submittedName>
</protein>
<dbReference type="GO" id="GO:0008168">
    <property type="term" value="F:methyltransferase activity"/>
    <property type="evidence" value="ECO:0007669"/>
    <property type="project" value="UniProtKB-KW"/>
</dbReference>
<dbReference type="STRING" id="1210089.GCA_001613165_06041"/>
<reference evidence="1 2" key="1">
    <citation type="submission" date="2018-07" db="EMBL/GenBank/DDBJ databases">
        <title>Genomic Encyclopedia of Type Strains, Phase IV (KMG-IV): sequencing the most valuable type-strain genomes for metagenomic binning, comparative biology and taxonomic classification.</title>
        <authorList>
            <person name="Goeker M."/>
        </authorList>
    </citation>
    <scope>NUCLEOTIDE SEQUENCE [LARGE SCALE GENOMIC DNA]</scope>
    <source>
        <strain evidence="1 2">DSM 44952</strain>
    </source>
</reference>
<dbReference type="RefSeq" id="WP_068027463.1">
    <property type="nucleotide sequence ID" value="NZ_QQAZ01000020.1"/>
</dbReference>
<evidence type="ECO:0000313" key="1">
    <source>
        <dbReference type="EMBL" id="RDI43549.1"/>
    </source>
</evidence>
<dbReference type="GO" id="GO:0032259">
    <property type="term" value="P:methylation"/>
    <property type="evidence" value="ECO:0007669"/>
    <property type="project" value="UniProtKB-KW"/>
</dbReference>
<keyword evidence="1" id="KW-0808">Transferase</keyword>
<proteinExistence type="predicted"/>
<dbReference type="PIRSF" id="PIRSF017393">
    <property type="entry name" value="MTase_SAV2177"/>
    <property type="match status" value="1"/>
</dbReference>
<dbReference type="Proteomes" id="UP000255355">
    <property type="component" value="Unassembled WGS sequence"/>
</dbReference>